<name>A0A0E9VUM4_ANGAN</name>
<protein>
    <submittedName>
        <fullName evidence="1">Uncharacterized protein</fullName>
    </submittedName>
</protein>
<evidence type="ECO:0000313" key="1">
    <source>
        <dbReference type="EMBL" id="JAH81854.1"/>
    </source>
</evidence>
<organism evidence="1">
    <name type="scientific">Anguilla anguilla</name>
    <name type="common">European freshwater eel</name>
    <name type="synonym">Muraena anguilla</name>
    <dbReference type="NCBI Taxonomy" id="7936"/>
    <lineage>
        <taxon>Eukaryota</taxon>
        <taxon>Metazoa</taxon>
        <taxon>Chordata</taxon>
        <taxon>Craniata</taxon>
        <taxon>Vertebrata</taxon>
        <taxon>Euteleostomi</taxon>
        <taxon>Actinopterygii</taxon>
        <taxon>Neopterygii</taxon>
        <taxon>Teleostei</taxon>
        <taxon>Anguilliformes</taxon>
        <taxon>Anguillidae</taxon>
        <taxon>Anguilla</taxon>
    </lineage>
</organism>
<dbReference type="AlphaFoldDB" id="A0A0E9VUM4"/>
<sequence>MIFRVTDIFCLFLFCRHFGSYKCQSIKLF</sequence>
<reference evidence="1" key="1">
    <citation type="submission" date="2014-11" db="EMBL/GenBank/DDBJ databases">
        <authorList>
            <person name="Amaro Gonzalez C."/>
        </authorList>
    </citation>
    <scope>NUCLEOTIDE SEQUENCE</scope>
</reference>
<accession>A0A0E9VUM4</accession>
<proteinExistence type="predicted"/>
<reference evidence="1" key="2">
    <citation type="journal article" date="2015" name="Fish Shellfish Immunol.">
        <title>Early steps in the European eel (Anguilla anguilla)-Vibrio vulnificus interaction in the gills: Role of the RtxA13 toxin.</title>
        <authorList>
            <person name="Callol A."/>
            <person name="Pajuelo D."/>
            <person name="Ebbesson L."/>
            <person name="Teles M."/>
            <person name="MacKenzie S."/>
            <person name="Amaro C."/>
        </authorList>
    </citation>
    <scope>NUCLEOTIDE SEQUENCE</scope>
</reference>
<dbReference type="EMBL" id="GBXM01026723">
    <property type="protein sequence ID" value="JAH81854.1"/>
    <property type="molecule type" value="Transcribed_RNA"/>
</dbReference>